<evidence type="ECO:0000256" key="6">
    <source>
        <dbReference type="SAM" id="Phobius"/>
    </source>
</evidence>
<keyword evidence="8" id="KW-1185">Reference proteome</keyword>
<evidence type="ECO:0000256" key="4">
    <source>
        <dbReference type="ARBA" id="ARBA00022989"/>
    </source>
</evidence>
<dbReference type="PANTHER" id="PTHR31885">
    <property type="entry name" value="GH04784P"/>
    <property type="match status" value="1"/>
</dbReference>
<evidence type="ECO:0000313" key="8">
    <source>
        <dbReference type="Proteomes" id="UP001501842"/>
    </source>
</evidence>
<evidence type="ECO:0000256" key="2">
    <source>
        <dbReference type="ARBA" id="ARBA00007375"/>
    </source>
</evidence>
<organism evidence="7 8">
    <name type="scientific">Actinocorallia aurantiaca</name>
    <dbReference type="NCBI Taxonomy" id="46204"/>
    <lineage>
        <taxon>Bacteria</taxon>
        <taxon>Bacillati</taxon>
        <taxon>Actinomycetota</taxon>
        <taxon>Actinomycetes</taxon>
        <taxon>Streptosporangiales</taxon>
        <taxon>Thermomonosporaceae</taxon>
        <taxon>Actinocorallia</taxon>
    </lineage>
</organism>
<dbReference type="EMBL" id="BAAATZ010000021">
    <property type="protein sequence ID" value="GAA2732438.1"/>
    <property type="molecule type" value="Genomic_DNA"/>
</dbReference>
<sequence length="205" mass="21888">MARILFFVLGAAHILALIVEIPVAEFTTKALLMPVLAWWLHQRGGPGLMVAGLLLSTGGDVALEFDGLFIVGMLFFAAAHVCYVVFFARSRKAEGRLRWTILGSFGVMWAVGVVILWPGLGSLQIPVAVYSLLLTATAATAALYGVRTGIGGALFLVSDLLIGLSLTDTEVPMHGVLVMATYMAAQYLLASGTLRRSERRVPTPA</sequence>
<evidence type="ECO:0000313" key="7">
    <source>
        <dbReference type="EMBL" id="GAA2732438.1"/>
    </source>
</evidence>
<evidence type="ECO:0000256" key="3">
    <source>
        <dbReference type="ARBA" id="ARBA00022692"/>
    </source>
</evidence>
<feature type="transmembrane region" description="Helical" evidence="6">
    <location>
        <begin position="67"/>
        <end position="87"/>
    </location>
</feature>
<dbReference type="Pfam" id="PF07947">
    <property type="entry name" value="YhhN"/>
    <property type="match status" value="1"/>
</dbReference>
<proteinExistence type="inferred from homology"/>
<evidence type="ECO:0008006" key="9">
    <source>
        <dbReference type="Google" id="ProtNLM"/>
    </source>
</evidence>
<dbReference type="PANTHER" id="PTHR31885:SF6">
    <property type="entry name" value="GH04784P"/>
    <property type="match status" value="1"/>
</dbReference>
<feature type="transmembrane region" description="Helical" evidence="6">
    <location>
        <begin position="150"/>
        <end position="167"/>
    </location>
</feature>
<keyword evidence="4 6" id="KW-1133">Transmembrane helix</keyword>
<feature type="transmembrane region" description="Helical" evidence="6">
    <location>
        <begin position="123"/>
        <end position="143"/>
    </location>
</feature>
<comment type="caution">
    <text evidence="7">The sequence shown here is derived from an EMBL/GenBank/DDBJ whole genome shotgun (WGS) entry which is preliminary data.</text>
</comment>
<dbReference type="InterPro" id="IPR012506">
    <property type="entry name" value="TMEM86B-like"/>
</dbReference>
<keyword evidence="3 6" id="KW-0812">Transmembrane</keyword>
<dbReference type="Proteomes" id="UP001501842">
    <property type="component" value="Unassembled WGS sequence"/>
</dbReference>
<feature type="transmembrane region" description="Helical" evidence="6">
    <location>
        <begin position="173"/>
        <end position="190"/>
    </location>
</feature>
<keyword evidence="5 6" id="KW-0472">Membrane</keyword>
<evidence type="ECO:0000256" key="5">
    <source>
        <dbReference type="ARBA" id="ARBA00023136"/>
    </source>
</evidence>
<feature type="transmembrane region" description="Helical" evidence="6">
    <location>
        <begin position="99"/>
        <end position="117"/>
    </location>
</feature>
<reference evidence="7 8" key="1">
    <citation type="journal article" date="2019" name="Int. J. Syst. Evol. Microbiol.">
        <title>The Global Catalogue of Microorganisms (GCM) 10K type strain sequencing project: providing services to taxonomists for standard genome sequencing and annotation.</title>
        <authorList>
            <consortium name="The Broad Institute Genomics Platform"/>
            <consortium name="The Broad Institute Genome Sequencing Center for Infectious Disease"/>
            <person name="Wu L."/>
            <person name="Ma J."/>
        </authorList>
    </citation>
    <scope>NUCLEOTIDE SEQUENCE [LARGE SCALE GENOMIC DNA]</scope>
    <source>
        <strain evidence="7 8">JCM 8201</strain>
    </source>
</reference>
<comment type="subcellular location">
    <subcellularLocation>
        <location evidence="1">Membrane</location>
        <topology evidence="1">Multi-pass membrane protein</topology>
    </subcellularLocation>
</comment>
<dbReference type="RefSeq" id="WP_344453327.1">
    <property type="nucleotide sequence ID" value="NZ_BAAATZ010000021.1"/>
</dbReference>
<name>A0ABN3UHN7_9ACTN</name>
<gene>
    <name evidence="7" type="ORF">GCM10010439_50180</name>
</gene>
<comment type="similarity">
    <text evidence="2">Belongs to the TMEM86 family.</text>
</comment>
<accession>A0ABN3UHN7</accession>
<evidence type="ECO:0000256" key="1">
    <source>
        <dbReference type="ARBA" id="ARBA00004141"/>
    </source>
</evidence>
<protein>
    <recommendedName>
        <fullName evidence="9">Membrane protein YhhN</fullName>
    </recommendedName>
</protein>